<dbReference type="EMBL" id="KZ506137">
    <property type="protein sequence ID" value="PKU41315.1"/>
    <property type="molecule type" value="Genomic_DNA"/>
</dbReference>
<dbReference type="Proteomes" id="UP000233556">
    <property type="component" value="Unassembled WGS sequence"/>
</dbReference>
<reference evidence="3" key="2">
    <citation type="submission" date="2017-12" db="EMBL/GenBank/DDBJ databases">
        <title>Genome sequence of the Bar-tailed Godwit (Limosa lapponica baueri).</title>
        <authorList>
            <person name="Lima N.C.B."/>
            <person name="Parody-Merino A.M."/>
            <person name="Battley P.F."/>
            <person name="Fidler A.E."/>
            <person name="Prosdocimi F."/>
        </authorList>
    </citation>
    <scope>NUCLEOTIDE SEQUENCE [LARGE SCALE GENOMIC DNA]</scope>
</reference>
<evidence type="ECO:0000313" key="3">
    <source>
        <dbReference type="Proteomes" id="UP000233556"/>
    </source>
</evidence>
<name>A0A2I0U5J2_LIMLA</name>
<dbReference type="AlphaFoldDB" id="A0A2I0U5J2"/>
<keyword evidence="3" id="KW-1185">Reference proteome</keyword>
<protein>
    <submittedName>
        <fullName evidence="2">Uncharacterized protein</fullName>
    </submittedName>
</protein>
<proteinExistence type="predicted"/>
<sequence>MSQIYFHLQLQSIKSAAVPLKRRLAITQQAPDGLPVASKPTISLKKKKLFQEQATPVQLMLSQDTDKQMLVNSSREKGQTQKSPKFPDLDETSLIMNKNGITINTPK</sequence>
<gene>
    <name evidence="2" type="ORF">llap_8385</name>
</gene>
<organism evidence="2 3">
    <name type="scientific">Limosa lapponica baueri</name>
    <dbReference type="NCBI Taxonomy" id="1758121"/>
    <lineage>
        <taxon>Eukaryota</taxon>
        <taxon>Metazoa</taxon>
        <taxon>Chordata</taxon>
        <taxon>Craniata</taxon>
        <taxon>Vertebrata</taxon>
        <taxon>Euteleostomi</taxon>
        <taxon>Archelosauria</taxon>
        <taxon>Archosauria</taxon>
        <taxon>Dinosauria</taxon>
        <taxon>Saurischia</taxon>
        <taxon>Theropoda</taxon>
        <taxon>Coelurosauria</taxon>
        <taxon>Aves</taxon>
        <taxon>Neognathae</taxon>
        <taxon>Neoaves</taxon>
        <taxon>Charadriiformes</taxon>
        <taxon>Scolopacidae</taxon>
        <taxon>Limosa</taxon>
    </lineage>
</organism>
<feature type="region of interest" description="Disordered" evidence="1">
    <location>
        <begin position="71"/>
        <end position="91"/>
    </location>
</feature>
<evidence type="ECO:0000313" key="2">
    <source>
        <dbReference type="EMBL" id="PKU41315.1"/>
    </source>
</evidence>
<accession>A0A2I0U5J2</accession>
<evidence type="ECO:0000256" key="1">
    <source>
        <dbReference type="SAM" id="MobiDB-lite"/>
    </source>
</evidence>
<reference evidence="3" key="1">
    <citation type="submission" date="2017-11" db="EMBL/GenBank/DDBJ databases">
        <authorList>
            <person name="Lima N.C."/>
            <person name="Parody-Merino A.M."/>
            <person name="Battley P.F."/>
            <person name="Fidler A.E."/>
            <person name="Prosdocimi F."/>
        </authorList>
    </citation>
    <scope>NUCLEOTIDE SEQUENCE [LARGE SCALE GENOMIC DNA]</scope>
</reference>